<dbReference type="EMBL" id="BARS01007973">
    <property type="protein sequence ID" value="GAF72040.1"/>
    <property type="molecule type" value="Genomic_DNA"/>
</dbReference>
<accession>X0T7J3</accession>
<comment type="caution">
    <text evidence="1">The sequence shown here is derived from an EMBL/GenBank/DDBJ whole genome shotgun (WGS) entry which is preliminary data.</text>
</comment>
<reference evidence="1" key="1">
    <citation type="journal article" date="2014" name="Front. Microbiol.">
        <title>High frequency of phylogenetically diverse reductive dehalogenase-homologous genes in deep subseafloor sedimentary metagenomes.</title>
        <authorList>
            <person name="Kawai M."/>
            <person name="Futagami T."/>
            <person name="Toyoda A."/>
            <person name="Takaki Y."/>
            <person name="Nishi S."/>
            <person name="Hori S."/>
            <person name="Arai W."/>
            <person name="Tsubouchi T."/>
            <person name="Morono Y."/>
            <person name="Uchiyama I."/>
            <person name="Ito T."/>
            <person name="Fujiyama A."/>
            <person name="Inagaki F."/>
            <person name="Takami H."/>
        </authorList>
    </citation>
    <scope>NUCLEOTIDE SEQUENCE</scope>
    <source>
        <strain evidence="1">Expedition CK06-06</strain>
    </source>
</reference>
<dbReference type="AlphaFoldDB" id="X0T7J3"/>
<organism evidence="1">
    <name type="scientific">marine sediment metagenome</name>
    <dbReference type="NCBI Taxonomy" id="412755"/>
    <lineage>
        <taxon>unclassified sequences</taxon>
        <taxon>metagenomes</taxon>
        <taxon>ecological metagenomes</taxon>
    </lineage>
</organism>
<protein>
    <submittedName>
        <fullName evidence="1">Uncharacterized protein</fullName>
    </submittedName>
</protein>
<gene>
    <name evidence="1" type="ORF">S01H1_15277</name>
</gene>
<name>X0T7J3_9ZZZZ</name>
<evidence type="ECO:0000313" key="1">
    <source>
        <dbReference type="EMBL" id="GAF72040.1"/>
    </source>
</evidence>
<sequence length="41" mass="4104">TIGASSTAKTAVTAFLMAALLGMPLIPVRTGYSMAAIFSTA</sequence>
<proteinExistence type="predicted"/>
<feature type="non-terminal residue" evidence="1">
    <location>
        <position position="1"/>
    </location>
</feature>